<sequence>MKLQPVIPFEPVSADQPPQAGKWAAQIKWDGVRMLAYWDGEELRLINRKLNDRTIQYPELHDPESYCKASSFILDGEIIAFNHQRPSFAEVMKRDSLRKQQSIERAVKQVPIVYMVYDILYCNGSWVTSQKLADRQKLLKEVLIPGERVQLVQNYYDPELLLKIMRQHQMEGIVCKDLDSTYALNGKDDRWQKTKLYADLHAVIGGATFRGNVVNALLLGVYEQGRLRYIGHAGTGKLGVADWRDITERIRPMIIAESPFANEPERSKDAVWVRPELCVKVQFLEWTPGGTMRQPSIQAFVDTPAAQCTLS</sequence>
<reference evidence="5" key="1">
    <citation type="submission" date="2021-04" db="EMBL/GenBank/DDBJ databases">
        <title>Draft genome sequence of Xylanibacillus composti strain K13.</title>
        <authorList>
            <person name="Uke A."/>
            <person name="Chhe C."/>
            <person name="Baramee S."/>
            <person name="Kosugi A."/>
        </authorList>
    </citation>
    <scope>NUCLEOTIDE SEQUENCE</scope>
    <source>
        <strain evidence="5">K13</strain>
    </source>
</reference>
<dbReference type="InterPro" id="IPR012310">
    <property type="entry name" value="DNA_ligase_ATP-dep_cent"/>
</dbReference>
<dbReference type="InterPro" id="IPR029710">
    <property type="entry name" value="LIG4"/>
</dbReference>
<dbReference type="Pfam" id="PF04679">
    <property type="entry name" value="DNA_ligase_A_C"/>
    <property type="match status" value="1"/>
</dbReference>
<dbReference type="InterPro" id="IPR016059">
    <property type="entry name" value="DNA_ligase_ATP-dep_CS"/>
</dbReference>
<evidence type="ECO:0000259" key="4">
    <source>
        <dbReference type="PROSITE" id="PS50160"/>
    </source>
</evidence>
<dbReference type="GO" id="GO:0006310">
    <property type="term" value="P:DNA recombination"/>
    <property type="evidence" value="ECO:0007669"/>
    <property type="project" value="InterPro"/>
</dbReference>
<dbReference type="GO" id="GO:0003910">
    <property type="term" value="F:DNA ligase (ATP) activity"/>
    <property type="evidence" value="ECO:0007669"/>
    <property type="project" value="UniProtKB-EC"/>
</dbReference>
<dbReference type="AlphaFoldDB" id="A0A8J4H1P3"/>
<dbReference type="InterPro" id="IPR012309">
    <property type="entry name" value="DNA_ligase_ATP-dep_C"/>
</dbReference>
<dbReference type="PANTHER" id="PTHR45997">
    <property type="entry name" value="DNA LIGASE 4"/>
    <property type="match status" value="1"/>
</dbReference>
<dbReference type="EC" id="6.5.1.1" evidence="1"/>
<organism evidence="5 6">
    <name type="scientific">Xylanibacillus composti</name>
    <dbReference type="NCBI Taxonomy" id="1572762"/>
    <lineage>
        <taxon>Bacteria</taxon>
        <taxon>Bacillati</taxon>
        <taxon>Bacillota</taxon>
        <taxon>Bacilli</taxon>
        <taxon>Bacillales</taxon>
        <taxon>Paenibacillaceae</taxon>
        <taxon>Xylanibacillus</taxon>
    </lineage>
</organism>
<evidence type="ECO:0000256" key="3">
    <source>
        <dbReference type="ARBA" id="ARBA00034003"/>
    </source>
</evidence>
<gene>
    <name evidence="5" type="ORF">XYCOK13_01980</name>
</gene>
<evidence type="ECO:0000313" key="5">
    <source>
        <dbReference type="EMBL" id="GIQ67374.1"/>
    </source>
</evidence>
<protein>
    <recommendedName>
        <fullName evidence="1">DNA ligase (ATP)</fullName>
        <ecNumber evidence="1">6.5.1.1</ecNumber>
    </recommendedName>
</protein>
<dbReference type="RefSeq" id="WP_213409975.1">
    <property type="nucleotide sequence ID" value="NZ_BOVK01000003.1"/>
</dbReference>
<proteinExistence type="predicted"/>
<evidence type="ECO:0000256" key="1">
    <source>
        <dbReference type="ARBA" id="ARBA00012727"/>
    </source>
</evidence>
<name>A0A8J4H1P3_9BACL</name>
<dbReference type="Pfam" id="PF01068">
    <property type="entry name" value="DNA_ligase_A_M"/>
    <property type="match status" value="1"/>
</dbReference>
<dbReference type="GO" id="GO:0005524">
    <property type="term" value="F:ATP binding"/>
    <property type="evidence" value="ECO:0007669"/>
    <property type="project" value="InterPro"/>
</dbReference>
<evidence type="ECO:0000313" key="6">
    <source>
        <dbReference type="Proteomes" id="UP000677918"/>
    </source>
</evidence>
<dbReference type="GO" id="GO:0003677">
    <property type="term" value="F:DNA binding"/>
    <property type="evidence" value="ECO:0007669"/>
    <property type="project" value="InterPro"/>
</dbReference>
<dbReference type="Gene3D" id="3.30.470.30">
    <property type="entry name" value="DNA ligase/mRNA capping enzyme"/>
    <property type="match status" value="1"/>
</dbReference>
<dbReference type="Proteomes" id="UP000677918">
    <property type="component" value="Unassembled WGS sequence"/>
</dbReference>
<feature type="domain" description="ATP-dependent DNA ligase family profile" evidence="4">
    <location>
        <begin position="105"/>
        <end position="242"/>
    </location>
</feature>
<keyword evidence="2 5" id="KW-0436">Ligase</keyword>
<dbReference type="PROSITE" id="PS50160">
    <property type="entry name" value="DNA_LIGASE_A3"/>
    <property type="match status" value="1"/>
</dbReference>
<keyword evidence="6" id="KW-1185">Reference proteome</keyword>
<accession>A0A8J4H1P3</accession>
<dbReference type="EMBL" id="BOVK01000003">
    <property type="protein sequence ID" value="GIQ67374.1"/>
    <property type="molecule type" value="Genomic_DNA"/>
</dbReference>
<dbReference type="SUPFAM" id="SSF50249">
    <property type="entry name" value="Nucleic acid-binding proteins"/>
    <property type="match status" value="1"/>
</dbReference>
<dbReference type="GO" id="GO:0006303">
    <property type="term" value="P:double-strand break repair via nonhomologous end joining"/>
    <property type="evidence" value="ECO:0007669"/>
    <property type="project" value="TreeGrafter"/>
</dbReference>
<dbReference type="CDD" id="cd07971">
    <property type="entry name" value="OBF_DNA_ligase_LigD"/>
    <property type="match status" value="1"/>
</dbReference>
<dbReference type="InterPro" id="IPR012340">
    <property type="entry name" value="NA-bd_OB-fold"/>
</dbReference>
<dbReference type="GO" id="GO:0006297">
    <property type="term" value="P:nucleotide-excision repair, DNA gap filling"/>
    <property type="evidence" value="ECO:0007669"/>
    <property type="project" value="TreeGrafter"/>
</dbReference>
<comment type="catalytic activity">
    <reaction evidence="3">
        <text>ATP + (deoxyribonucleotide)n-3'-hydroxyl + 5'-phospho-(deoxyribonucleotide)m = (deoxyribonucleotide)n+m + AMP + diphosphate.</text>
        <dbReference type="EC" id="6.5.1.1"/>
    </reaction>
</comment>
<dbReference type="CDD" id="cd07906">
    <property type="entry name" value="Adenylation_DNA_ligase_LigD_LigC"/>
    <property type="match status" value="1"/>
</dbReference>
<dbReference type="PANTHER" id="PTHR45997:SF1">
    <property type="entry name" value="DNA LIGASE 4"/>
    <property type="match status" value="1"/>
</dbReference>
<comment type="caution">
    <text evidence="5">The sequence shown here is derived from an EMBL/GenBank/DDBJ whole genome shotgun (WGS) entry which is preliminary data.</text>
</comment>
<dbReference type="Gene3D" id="2.40.50.140">
    <property type="entry name" value="Nucleic acid-binding proteins"/>
    <property type="match status" value="1"/>
</dbReference>
<dbReference type="PROSITE" id="PS00697">
    <property type="entry name" value="DNA_LIGASE_A1"/>
    <property type="match status" value="1"/>
</dbReference>
<evidence type="ECO:0000256" key="2">
    <source>
        <dbReference type="ARBA" id="ARBA00022598"/>
    </source>
</evidence>
<dbReference type="SUPFAM" id="SSF56091">
    <property type="entry name" value="DNA ligase/mRNA capping enzyme, catalytic domain"/>
    <property type="match status" value="1"/>
</dbReference>